<dbReference type="Proteomes" id="UP000076722">
    <property type="component" value="Unassembled WGS sequence"/>
</dbReference>
<proteinExistence type="predicted"/>
<name>A0A164XCS4_9AGAM</name>
<dbReference type="AlphaFoldDB" id="A0A164XCS4"/>
<feature type="non-terminal residue" evidence="1">
    <location>
        <position position="1"/>
    </location>
</feature>
<dbReference type="EMBL" id="KV419400">
    <property type="protein sequence ID" value="KZS95846.1"/>
    <property type="molecule type" value="Genomic_DNA"/>
</dbReference>
<accession>A0A164XCS4</accession>
<gene>
    <name evidence="1" type="ORF">SISNIDRAFT_451483</name>
</gene>
<keyword evidence="2" id="KW-1185">Reference proteome</keyword>
<feature type="non-terminal residue" evidence="1">
    <location>
        <position position="55"/>
    </location>
</feature>
<sequence>TQTKQPSHQIVRRNNKPDAYKITDALSEIPIPASSPTSSCLRALRRAPRLRTKST</sequence>
<organism evidence="1 2">
    <name type="scientific">Sistotremastrum niveocremeum HHB9708</name>
    <dbReference type="NCBI Taxonomy" id="1314777"/>
    <lineage>
        <taxon>Eukaryota</taxon>
        <taxon>Fungi</taxon>
        <taxon>Dikarya</taxon>
        <taxon>Basidiomycota</taxon>
        <taxon>Agaricomycotina</taxon>
        <taxon>Agaricomycetes</taxon>
        <taxon>Sistotremastrales</taxon>
        <taxon>Sistotremastraceae</taxon>
        <taxon>Sertulicium</taxon>
        <taxon>Sertulicium niveocremeum</taxon>
    </lineage>
</organism>
<evidence type="ECO:0000313" key="2">
    <source>
        <dbReference type="Proteomes" id="UP000076722"/>
    </source>
</evidence>
<reference evidence="1 2" key="1">
    <citation type="journal article" date="2016" name="Mol. Biol. Evol.">
        <title>Comparative Genomics of Early-Diverging Mushroom-Forming Fungi Provides Insights into the Origins of Lignocellulose Decay Capabilities.</title>
        <authorList>
            <person name="Nagy L.G."/>
            <person name="Riley R."/>
            <person name="Tritt A."/>
            <person name="Adam C."/>
            <person name="Daum C."/>
            <person name="Floudas D."/>
            <person name="Sun H."/>
            <person name="Yadav J.S."/>
            <person name="Pangilinan J."/>
            <person name="Larsson K.H."/>
            <person name="Matsuura K."/>
            <person name="Barry K."/>
            <person name="Labutti K."/>
            <person name="Kuo R."/>
            <person name="Ohm R.A."/>
            <person name="Bhattacharya S.S."/>
            <person name="Shirouzu T."/>
            <person name="Yoshinaga Y."/>
            <person name="Martin F.M."/>
            <person name="Grigoriev I.V."/>
            <person name="Hibbett D.S."/>
        </authorList>
    </citation>
    <scope>NUCLEOTIDE SEQUENCE [LARGE SCALE GENOMIC DNA]</scope>
    <source>
        <strain evidence="1 2">HHB9708</strain>
    </source>
</reference>
<protein>
    <submittedName>
        <fullName evidence="1">Uncharacterized protein</fullName>
    </submittedName>
</protein>
<evidence type="ECO:0000313" key="1">
    <source>
        <dbReference type="EMBL" id="KZS95846.1"/>
    </source>
</evidence>